<dbReference type="GO" id="GO:0005829">
    <property type="term" value="C:cytosol"/>
    <property type="evidence" value="ECO:0007669"/>
    <property type="project" value="TreeGrafter"/>
</dbReference>
<keyword evidence="4" id="KW-0227">DNA damage</keyword>
<dbReference type="Pfam" id="PF00580">
    <property type="entry name" value="UvrD-helicase"/>
    <property type="match status" value="1"/>
</dbReference>
<dbReference type="InterPro" id="IPR038726">
    <property type="entry name" value="PDDEXK_AddAB-type"/>
</dbReference>
<reference evidence="18 19" key="1">
    <citation type="submission" date="2017-10" db="EMBL/GenBank/DDBJ databases">
        <title>Genome of an Actinobacterium that displays light-enhanced growth.</title>
        <authorList>
            <person name="Maresca J.A."/>
            <person name="Hempel P."/>
            <person name="Shevchenko O."/>
            <person name="Miller K.J."/>
            <person name="Hahn M.W."/>
        </authorList>
    </citation>
    <scope>NUCLEOTIDE SEQUENCE [LARGE SCALE GENOMIC DNA]</scope>
    <source>
        <strain evidence="18 19">MWH-Mo1</strain>
    </source>
</reference>
<keyword evidence="2" id="KW-0540">Nuclease</keyword>
<proteinExistence type="inferred from homology"/>
<dbReference type="PROSITE" id="PS51217">
    <property type="entry name" value="UVRD_HELICASE_CTER"/>
    <property type="match status" value="1"/>
</dbReference>
<feature type="domain" description="UvrD-like helicase ATP-binding" evidence="16">
    <location>
        <begin position="18"/>
        <end position="314"/>
    </location>
</feature>
<dbReference type="Gene3D" id="3.30.160.800">
    <property type="match status" value="1"/>
</dbReference>
<dbReference type="KEGG" id="aum:AURMO_00546"/>
<dbReference type="RefSeq" id="WP_110233027.1">
    <property type="nucleotide sequence ID" value="NZ_CP023994.1"/>
</dbReference>
<evidence type="ECO:0000256" key="7">
    <source>
        <dbReference type="ARBA" id="ARBA00022839"/>
    </source>
</evidence>
<evidence type="ECO:0000259" key="16">
    <source>
        <dbReference type="PROSITE" id="PS51198"/>
    </source>
</evidence>
<dbReference type="GO" id="GO:0000725">
    <property type="term" value="P:recombinational repair"/>
    <property type="evidence" value="ECO:0007669"/>
    <property type="project" value="TreeGrafter"/>
</dbReference>
<sequence length="1056" mass="114215">MAQTGFVQREIAPVRPFVPDASQAQVLALPVGDSAVVLGAPGTGKTALLTQFVAARVAGGSNPDNIVVLSPNRVAASRLRNSLGLRLGIATNGALARTPGSLAFALAQEHALATGQAPPRMLTGSEQDSIFAELLLGHIEDGTGPAWPDPLVAEVRQRRAFRSELRDLFARSTERGWTPVDLRSQGETREHPEWVAASQFWSEYREVIAGFRTESFDSSEILAIGANALANSAVMPNVELVLVDDAQELTYGAVRMLQAFARRGVPVVVFGDPDITSTTFRGAVPNFLGRFAVELGISTDLVKSFVLDSVYRHGPQIRSAVSKMTEMGSAEAGAQRKALSVVEDAVSSPVQVLERSSRVAETTAIARQLREHHILGSIAWSQMAVVVRTSSLVPQVARALAVAEVPTRTLLSERSLKEHPAALDLIAAIAVAMGRMELTSNVATDLLTSPMVGLTVLDLRRLRLALRHDELAAGGVRTGEELLIAALEQPADLVTLDFAPARRAARFAETLQMLRTEISEGNSIEELLWTTWERSGLAKTWGTEALSAGLIADDANRNLDGVMALFTSAKRYVERYPDRPAAEYIAELLEADVPEDTLAPQAQADAVLVCTPSALIGTEFDVVAIAAVQENLWPNLRPRGSLLHAQDLLGDSVGVEIDFAASRKEVLDDELRMFALALSRAKQSVILTATANDDTLPSPFLRRVESVLGVDPEEAQNSERNGLSEYPLTLRGLVGSLRRALTLSLRRGESSDRSAQLATALAKLSAEEIPGAAPTDWYGLREPSTSAPLVDLSVEGNSVSVSPSKLDTWEKNQLAWFIESVVGRTSSSAQGIGTIVHKVMEDASAEGQPIDADSLWAAVDERWHELSFDAEWLSTGEKRRVRKMVAAVSEYLQNFKNDGKTLLATEGGFTLELGNATLRGYIDRIEQDAVGQVVIVDLKTGKYEPRVKDLPEHAQLACYQLALTEGALKEVPEGARNGGAKLIYVTNGTKGKLYKAMEQKPYDDTELHTIRERIENAAEGMAGNEFTAPIVIEEERGKPHTRYEFRIHTSPAVSAS</sequence>
<dbReference type="Gene3D" id="3.40.50.300">
    <property type="entry name" value="P-loop containing nucleotide triphosphate hydrolases"/>
    <property type="match status" value="2"/>
</dbReference>
<keyword evidence="6 15" id="KW-0347">Helicase</keyword>
<keyword evidence="10" id="KW-0234">DNA repair</keyword>
<dbReference type="PANTHER" id="PTHR11070">
    <property type="entry name" value="UVRD / RECB / PCRA DNA HELICASE FAMILY MEMBER"/>
    <property type="match status" value="1"/>
</dbReference>
<evidence type="ECO:0000256" key="9">
    <source>
        <dbReference type="ARBA" id="ARBA00023125"/>
    </source>
</evidence>
<dbReference type="InterPro" id="IPR014017">
    <property type="entry name" value="DNA_helicase_UvrD-like_C"/>
</dbReference>
<evidence type="ECO:0000256" key="1">
    <source>
        <dbReference type="ARBA" id="ARBA00009922"/>
    </source>
</evidence>
<organism evidence="18 19">
    <name type="scientific">Aurantimicrobium photophilum</name>
    <dbReference type="NCBI Taxonomy" id="1987356"/>
    <lineage>
        <taxon>Bacteria</taxon>
        <taxon>Bacillati</taxon>
        <taxon>Actinomycetota</taxon>
        <taxon>Actinomycetes</taxon>
        <taxon>Micrococcales</taxon>
        <taxon>Microbacteriaceae</taxon>
        <taxon>Aurantimicrobium</taxon>
    </lineage>
</organism>
<keyword evidence="7" id="KW-0269">Exonuclease</keyword>
<name>A0A2Z3RWJ4_9MICO</name>
<dbReference type="Pfam" id="PF13361">
    <property type="entry name" value="UvrD_C"/>
    <property type="match status" value="1"/>
</dbReference>
<dbReference type="GO" id="GO:0005524">
    <property type="term" value="F:ATP binding"/>
    <property type="evidence" value="ECO:0007669"/>
    <property type="project" value="UniProtKB-UniRule"/>
</dbReference>
<comment type="similarity">
    <text evidence="1">Belongs to the helicase family. UvrD subfamily.</text>
</comment>
<evidence type="ECO:0000256" key="3">
    <source>
        <dbReference type="ARBA" id="ARBA00022741"/>
    </source>
</evidence>
<dbReference type="PANTHER" id="PTHR11070:SF59">
    <property type="entry name" value="DNA 3'-5' HELICASE"/>
    <property type="match status" value="1"/>
</dbReference>
<evidence type="ECO:0000259" key="17">
    <source>
        <dbReference type="PROSITE" id="PS51217"/>
    </source>
</evidence>
<comment type="catalytic activity">
    <reaction evidence="12">
        <text>Couples ATP hydrolysis with the unwinding of duplex DNA by translocating in the 3'-5' direction.</text>
        <dbReference type="EC" id="5.6.2.4"/>
    </reaction>
</comment>
<dbReference type="Pfam" id="PF12705">
    <property type="entry name" value="PDDEXK_1"/>
    <property type="match status" value="1"/>
</dbReference>
<dbReference type="InterPro" id="IPR013986">
    <property type="entry name" value="DExx_box_DNA_helicase_dom_sf"/>
</dbReference>
<dbReference type="GO" id="GO:0003677">
    <property type="term" value="F:DNA binding"/>
    <property type="evidence" value="ECO:0007669"/>
    <property type="project" value="UniProtKB-KW"/>
</dbReference>
<dbReference type="InterPro" id="IPR000212">
    <property type="entry name" value="DNA_helicase_UvrD/REP"/>
</dbReference>
<dbReference type="Gene3D" id="1.10.10.160">
    <property type="match status" value="1"/>
</dbReference>
<evidence type="ECO:0000256" key="5">
    <source>
        <dbReference type="ARBA" id="ARBA00022801"/>
    </source>
</evidence>
<dbReference type="Gene3D" id="1.10.486.10">
    <property type="entry name" value="PCRA, domain 4"/>
    <property type="match status" value="1"/>
</dbReference>
<protein>
    <recommendedName>
        <fullName evidence="13">DNA 3'-5' helicase</fullName>
        <ecNumber evidence="13">5.6.2.4</ecNumber>
    </recommendedName>
</protein>
<dbReference type="InterPro" id="IPR011604">
    <property type="entry name" value="PDDEXK-like_dom_sf"/>
</dbReference>
<dbReference type="Proteomes" id="UP000246894">
    <property type="component" value="Chromosome"/>
</dbReference>
<dbReference type="SUPFAM" id="SSF52540">
    <property type="entry name" value="P-loop containing nucleoside triphosphate hydrolases"/>
    <property type="match status" value="1"/>
</dbReference>
<dbReference type="AlphaFoldDB" id="A0A2Z3RWJ4"/>
<dbReference type="EC" id="5.6.2.4" evidence="13"/>
<keyword evidence="3 15" id="KW-0547">Nucleotide-binding</keyword>
<comment type="catalytic activity">
    <reaction evidence="14">
        <text>ATP + H2O = ADP + phosphate + H(+)</text>
        <dbReference type="Rhea" id="RHEA:13065"/>
        <dbReference type="ChEBI" id="CHEBI:15377"/>
        <dbReference type="ChEBI" id="CHEBI:15378"/>
        <dbReference type="ChEBI" id="CHEBI:30616"/>
        <dbReference type="ChEBI" id="CHEBI:43474"/>
        <dbReference type="ChEBI" id="CHEBI:456216"/>
        <dbReference type="EC" id="5.6.2.4"/>
    </reaction>
</comment>
<accession>A0A2Z3RWJ4</accession>
<evidence type="ECO:0000256" key="12">
    <source>
        <dbReference type="ARBA" id="ARBA00034617"/>
    </source>
</evidence>
<dbReference type="GO" id="GO:0043138">
    <property type="term" value="F:3'-5' DNA helicase activity"/>
    <property type="evidence" value="ECO:0007669"/>
    <property type="project" value="UniProtKB-EC"/>
</dbReference>
<dbReference type="PROSITE" id="PS51198">
    <property type="entry name" value="UVRD_HELICASE_ATP_BIND"/>
    <property type="match status" value="1"/>
</dbReference>
<feature type="domain" description="UvrD-like helicase C-terminal" evidence="17">
    <location>
        <begin position="315"/>
        <end position="617"/>
    </location>
</feature>
<keyword evidence="11" id="KW-0413">Isomerase</keyword>
<evidence type="ECO:0000256" key="4">
    <source>
        <dbReference type="ARBA" id="ARBA00022763"/>
    </source>
</evidence>
<dbReference type="InterPro" id="IPR014016">
    <property type="entry name" value="UvrD-like_ATP-bd"/>
</dbReference>
<evidence type="ECO:0000256" key="2">
    <source>
        <dbReference type="ARBA" id="ARBA00022722"/>
    </source>
</evidence>
<gene>
    <name evidence="18" type="ORF">AURMO_00546</name>
</gene>
<dbReference type="InterPro" id="IPR027417">
    <property type="entry name" value="P-loop_NTPase"/>
</dbReference>
<keyword evidence="19" id="KW-1185">Reference proteome</keyword>
<keyword evidence="8 15" id="KW-0067">ATP-binding</keyword>
<evidence type="ECO:0000313" key="19">
    <source>
        <dbReference type="Proteomes" id="UP000246894"/>
    </source>
</evidence>
<dbReference type="EMBL" id="CP023994">
    <property type="protein sequence ID" value="AWR21159.1"/>
    <property type="molecule type" value="Genomic_DNA"/>
</dbReference>
<evidence type="ECO:0000256" key="10">
    <source>
        <dbReference type="ARBA" id="ARBA00023204"/>
    </source>
</evidence>
<dbReference type="Gene3D" id="3.90.320.10">
    <property type="match status" value="1"/>
</dbReference>
<evidence type="ECO:0000256" key="15">
    <source>
        <dbReference type="PROSITE-ProRule" id="PRU00560"/>
    </source>
</evidence>
<feature type="binding site" evidence="15">
    <location>
        <begin position="39"/>
        <end position="46"/>
    </location>
    <ligand>
        <name>ATP</name>
        <dbReference type="ChEBI" id="CHEBI:30616"/>
    </ligand>
</feature>
<keyword evidence="9" id="KW-0238">DNA-binding</keyword>
<evidence type="ECO:0000256" key="13">
    <source>
        <dbReference type="ARBA" id="ARBA00034808"/>
    </source>
</evidence>
<evidence type="ECO:0000313" key="18">
    <source>
        <dbReference type="EMBL" id="AWR21159.1"/>
    </source>
</evidence>
<evidence type="ECO:0000256" key="8">
    <source>
        <dbReference type="ARBA" id="ARBA00022840"/>
    </source>
</evidence>
<dbReference type="GO" id="GO:0004527">
    <property type="term" value="F:exonuclease activity"/>
    <property type="evidence" value="ECO:0007669"/>
    <property type="project" value="UniProtKB-KW"/>
</dbReference>
<dbReference type="OrthoDB" id="5240387at2"/>
<evidence type="ECO:0000256" key="14">
    <source>
        <dbReference type="ARBA" id="ARBA00048988"/>
    </source>
</evidence>
<evidence type="ECO:0000256" key="11">
    <source>
        <dbReference type="ARBA" id="ARBA00023235"/>
    </source>
</evidence>
<dbReference type="GO" id="GO:0033202">
    <property type="term" value="C:DNA helicase complex"/>
    <property type="evidence" value="ECO:0007669"/>
    <property type="project" value="TreeGrafter"/>
</dbReference>
<keyword evidence="5 15" id="KW-0378">Hydrolase</keyword>
<evidence type="ECO:0000256" key="6">
    <source>
        <dbReference type="ARBA" id="ARBA00022806"/>
    </source>
</evidence>